<evidence type="ECO:0000256" key="4">
    <source>
        <dbReference type="ARBA" id="ARBA00022741"/>
    </source>
</evidence>
<comment type="function">
    <text evidence="8">Transfers a GMP moiety from GTP to Mo-molybdopterin (Mo-MPT) cofactor (Moco or molybdenum cofactor) to form Mo-molybdopterin guanine dinucleotide (Mo-MGD) cofactor.</text>
</comment>
<dbReference type="GO" id="GO:0016779">
    <property type="term" value="F:nucleotidyltransferase activity"/>
    <property type="evidence" value="ECO:0007669"/>
    <property type="project" value="UniProtKB-KW"/>
</dbReference>
<dbReference type="HAMAP" id="MF_00316">
    <property type="entry name" value="MobA"/>
    <property type="match status" value="1"/>
</dbReference>
<evidence type="ECO:0000256" key="6">
    <source>
        <dbReference type="ARBA" id="ARBA00023134"/>
    </source>
</evidence>
<sequence length="205" mass="21857">MAKLPAIILAGGSGERLGGADKALVTLAGKPLIEYVIDRLEPHCITIAINANGDPKRFSHYGLPVVPDGQVDALGPLAGVLAGLDWAGRKGFDAVITAAADTPFFPDTLVEHLSRQAAQNGFAIAATETDGDGPNLHPTFGLWPVRFRDDLRAALVRHQRRMMQFAESKDAAIAAFAMDQGRDPFFNINTPDDLAMAEEIISRGG</sequence>
<dbReference type="EC" id="2.7.7.77" evidence="8"/>
<dbReference type="PANTHER" id="PTHR19136">
    <property type="entry name" value="MOLYBDENUM COFACTOR GUANYLYLTRANSFERASE"/>
    <property type="match status" value="1"/>
</dbReference>
<keyword evidence="1 8" id="KW-0963">Cytoplasm</keyword>
<comment type="similarity">
    <text evidence="8">Belongs to the MobA family.</text>
</comment>
<keyword evidence="3 8" id="KW-0479">Metal-binding</keyword>
<dbReference type="CDD" id="cd02503">
    <property type="entry name" value="MobA"/>
    <property type="match status" value="1"/>
</dbReference>
<evidence type="ECO:0000256" key="1">
    <source>
        <dbReference type="ARBA" id="ARBA00022490"/>
    </source>
</evidence>
<comment type="caution">
    <text evidence="10">The sequence shown here is derived from an EMBL/GenBank/DDBJ whole genome shotgun (WGS) entry which is preliminary data.</text>
</comment>
<dbReference type="RefSeq" id="WP_344846009.1">
    <property type="nucleotide sequence ID" value="NZ_BAABDF010000007.1"/>
</dbReference>
<keyword evidence="10" id="KW-0548">Nucleotidyltransferase</keyword>
<comment type="domain">
    <text evidence="8">The N-terminal domain determines nucleotide recognition and specific binding, while the C-terminal domain determines the specific binding to the target protein.</text>
</comment>
<proteinExistence type="inferred from homology"/>
<comment type="cofactor">
    <cofactor evidence="8">
        <name>Mg(2+)</name>
        <dbReference type="ChEBI" id="CHEBI:18420"/>
    </cofactor>
</comment>
<feature type="binding site" evidence="8">
    <location>
        <position position="22"/>
    </location>
    <ligand>
        <name>GTP</name>
        <dbReference type="ChEBI" id="CHEBI:37565"/>
    </ligand>
</feature>
<dbReference type="NCBIfam" id="TIGR02665">
    <property type="entry name" value="molyb_mobA"/>
    <property type="match status" value="1"/>
</dbReference>
<dbReference type="Pfam" id="PF12804">
    <property type="entry name" value="NTP_transf_3"/>
    <property type="match status" value="1"/>
</dbReference>
<evidence type="ECO:0000256" key="5">
    <source>
        <dbReference type="ARBA" id="ARBA00022842"/>
    </source>
</evidence>
<evidence type="ECO:0000256" key="8">
    <source>
        <dbReference type="HAMAP-Rule" id="MF_00316"/>
    </source>
</evidence>
<gene>
    <name evidence="8 10" type="primary">mobA</name>
    <name evidence="10" type="ORF">GCM10022404_15490</name>
</gene>
<name>A0ABP7K592_9RHOB</name>
<dbReference type="Proteomes" id="UP001399917">
    <property type="component" value="Unassembled WGS sequence"/>
</dbReference>
<feature type="domain" description="MobA-like NTP transferase" evidence="9">
    <location>
        <begin position="6"/>
        <end position="164"/>
    </location>
</feature>
<keyword evidence="11" id="KW-1185">Reference proteome</keyword>
<comment type="catalytic activity">
    <reaction evidence="8">
        <text>Mo-molybdopterin + GTP + H(+) = Mo-molybdopterin guanine dinucleotide + diphosphate</text>
        <dbReference type="Rhea" id="RHEA:34243"/>
        <dbReference type="ChEBI" id="CHEBI:15378"/>
        <dbReference type="ChEBI" id="CHEBI:33019"/>
        <dbReference type="ChEBI" id="CHEBI:37565"/>
        <dbReference type="ChEBI" id="CHEBI:71302"/>
        <dbReference type="ChEBI" id="CHEBI:71310"/>
        <dbReference type="EC" id="2.7.7.77"/>
    </reaction>
</comment>
<evidence type="ECO:0000256" key="3">
    <source>
        <dbReference type="ARBA" id="ARBA00022723"/>
    </source>
</evidence>
<dbReference type="Gene3D" id="3.90.550.10">
    <property type="entry name" value="Spore Coat Polysaccharide Biosynthesis Protein SpsA, Chain A"/>
    <property type="match status" value="1"/>
</dbReference>
<feature type="binding site" evidence="8">
    <location>
        <begin position="9"/>
        <end position="11"/>
    </location>
    <ligand>
        <name>GTP</name>
        <dbReference type="ChEBI" id="CHEBI:37565"/>
    </ligand>
</feature>
<organism evidence="10 11">
    <name type="scientific">Celeribacter arenosi</name>
    <dbReference type="NCBI Taxonomy" id="792649"/>
    <lineage>
        <taxon>Bacteria</taxon>
        <taxon>Pseudomonadati</taxon>
        <taxon>Pseudomonadota</taxon>
        <taxon>Alphaproteobacteria</taxon>
        <taxon>Rhodobacterales</taxon>
        <taxon>Roseobacteraceae</taxon>
        <taxon>Celeribacter</taxon>
    </lineage>
</organism>
<evidence type="ECO:0000313" key="10">
    <source>
        <dbReference type="EMBL" id="GAA3866215.1"/>
    </source>
</evidence>
<dbReference type="InterPro" id="IPR025877">
    <property type="entry name" value="MobA-like_NTP_Trfase"/>
</dbReference>
<reference evidence="11" key="1">
    <citation type="journal article" date="2019" name="Int. J. Syst. Evol. Microbiol.">
        <title>The Global Catalogue of Microorganisms (GCM) 10K type strain sequencing project: providing services to taxonomists for standard genome sequencing and annotation.</title>
        <authorList>
            <consortium name="The Broad Institute Genomics Platform"/>
            <consortium name="The Broad Institute Genome Sequencing Center for Infectious Disease"/>
            <person name="Wu L."/>
            <person name="Ma J."/>
        </authorList>
    </citation>
    <scope>NUCLEOTIDE SEQUENCE [LARGE SCALE GENOMIC DNA]</scope>
    <source>
        <strain evidence="11">JCM 17190</strain>
    </source>
</reference>
<dbReference type="EMBL" id="BAABDF010000007">
    <property type="protein sequence ID" value="GAA3866215.1"/>
    <property type="molecule type" value="Genomic_DNA"/>
</dbReference>
<keyword evidence="4 8" id="KW-0547">Nucleotide-binding</keyword>
<dbReference type="SUPFAM" id="SSF53448">
    <property type="entry name" value="Nucleotide-diphospho-sugar transferases"/>
    <property type="match status" value="1"/>
</dbReference>
<evidence type="ECO:0000256" key="2">
    <source>
        <dbReference type="ARBA" id="ARBA00022679"/>
    </source>
</evidence>
<keyword evidence="5 8" id="KW-0460">Magnesium</keyword>
<comment type="subunit">
    <text evidence="8">Monomer.</text>
</comment>
<keyword evidence="6 8" id="KW-0342">GTP-binding</keyword>
<dbReference type="InterPro" id="IPR029044">
    <property type="entry name" value="Nucleotide-diphossugar_trans"/>
</dbReference>
<evidence type="ECO:0000259" key="9">
    <source>
        <dbReference type="Pfam" id="PF12804"/>
    </source>
</evidence>
<feature type="binding site" evidence="8">
    <location>
        <position position="68"/>
    </location>
    <ligand>
        <name>GTP</name>
        <dbReference type="ChEBI" id="CHEBI:37565"/>
    </ligand>
</feature>
<evidence type="ECO:0000256" key="7">
    <source>
        <dbReference type="ARBA" id="ARBA00023150"/>
    </source>
</evidence>
<keyword evidence="2 8" id="KW-0808">Transferase</keyword>
<dbReference type="PANTHER" id="PTHR19136:SF81">
    <property type="entry name" value="MOLYBDENUM COFACTOR GUANYLYLTRANSFERASE"/>
    <property type="match status" value="1"/>
</dbReference>
<feature type="binding site" evidence="8">
    <location>
        <position position="101"/>
    </location>
    <ligand>
        <name>GTP</name>
        <dbReference type="ChEBI" id="CHEBI:37565"/>
    </ligand>
</feature>
<evidence type="ECO:0000313" key="11">
    <source>
        <dbReference type="Proteomes" id="UP001399917"/>
    </source>
</evidence>
<keyword evidence="7 8" id="KW-0501">Molybdenum cofactor biosynthesis</keyword>
<comment type="subcellular location">
    <subcellularLocation>
        <location evidence="8">Cytoplasm</location>
    </subcellularLocation>
</comment>
<dbReference type="InterPro" id="IPR013482">
    <property type="entry name" value="Molybde_CF_guanTrfase"/>
</dbReference>
<protein>
    <recommendedName>
        <fullName evidence="8">Molybdenum cofactor guanylyltransferase</fullName>
        <shortName evidence="8">MoCo guanylyltransferase</shortName>
        <ecNumber evidence="8">2.7.7.77</ecNumber>
    </recommendedName>
    <alternativeName>
        <fullName evidence="8">GTP:molybdopterin guanylyltransferase</fullName>
    </alternativeName>
    <alternativeName>
        <fullName evidence="8">Mo-MPT guanylyltransferase</fullName>
    </alternativeName>
    <alternativeName>
        <fullName evidence="8">Molybdopterin guanylyltransferase</fullName>
    </alternativeName>
    <alternativeName>
        <fullName evidence="8">Molybdopterin-guanine dinucleotide synthase</fullName>
        <shortName evidence="8">MGD synthase</shortName>
    </alternativeName>
</protein>
<accession>A0ABP7K592</accession>
<feature type="binding site" evidence="8">
    <location>
        <position position="50"/>
    </location>
    <ligand>
        <name>GTP</name>
        <dbReference type="ChEBI" id="CHEBI:37565"/>
    </ligand>
</feature>
<feature type="binding site" evidence="8">
    <location>
        <position position="101"/>
    </location>
    <ligand>
        <name>Mg(2+)</name>
        <dbReference type="ChEBI" id="CHEBI:18420"/>
    </ligand>
</feature>